<evidence type="ECO:0000313" key="3">
    <source>
        <dbReference type="Proteomes" id="UP000324222"/>
    </source>
</evidence>
<sequence length="55" mass="6308">MSIKRSNRTQNLRLNMRPSTEGIKNSSTGQGNAIMQHNLDPFSTGTYFILRFVYD</sequence>
<gene>
    <name evidence="2" type="ORF">E2C01_086322</name>
</gene>
<evidence type="ECO:0000313" key="2">
    <source>
        <dbReference type="EMBL" id="MPC91297.1"/>
    </source>
</evidence>
<name>A0A5B7JD51_PORTR</name>
<protein>
    <submittedName>
        <fullName evidence="2">Uncharacterized protein</fullName>
    </submittedName>
</protein>
<comment type="caution">
    <text evidence="2">The sequence shown here is derived from an EMBL/GenBank/DDBJ whole genome shotgun (WGS) entry which is preliminary data.</text>
</comment>
<dbReference type="Proteomes" id="UP000324222">
    <property type="component" value="Unassembled WGS sequence"/>
</dbReference>
<dbReference type="EMBL" id="VSRR010087261">
    <property type="protein sequence ID" value="MPC91297.1"/>
    <property type="molecule type" value="Genomic_DNA"/>
</dbReference>
<evidence type="ECO:0000256" key="1">
    <source>
        <dbReference type="SAM" id="MobiDB-lite"/>
    </source>
</evidence>
<reference evidence="2 3" key="1">
    <citation type="submission" date="2019-05" db="EMBL/GenBank/DDBJ databases">
        <title>Another draft genome of Portunus trituberculatus and its Hox gene families provides insights of decapod evolution.</title>
        <authorList>
            <person name="Jeong J.-H."/>
            <person name="Song I."/>
            <person name="Kim S."/>
            <person name="Choi T."/>
            <person name="Kim D."/>
            <person name="Ryu S."/>
            <person name="Kim W."/>
        </authorList>
    </citation>
    <scope>NUCLEOTIDE SEQUENCE [LARGE SCALE GENOMIC DNA]</scope>
    <source>
        <tissue evidence="2">Muscle</tissue>
    </source>
</reference>
<dbReference type="AlphaFoldDB" id="A0A5B7JD51"/>
<feature type="region of interest" description="Disordered" evidence="1">
    <location>
        <begin position="1"/>
        <end position="29"/>
    </location>
</feature>
<proteinExistence type="predicted"/>
<keyword evidence="3" id="KW-1185">Reference proteome</keyword>
<organism evidence="2 3">
    <name type="scientific">Portunus trituberculatus</name>
    <name type="common">Swimming crab</name>
    <name type="synonym">Neptunus trituberculatus</name>
    <dbReference type="NCBI Taxonomy" id="210409"/>
    <lineage>
        <taxon>Eukaryota</taxon>
        <taxon>Metazoa</taxon>
        <taxon>Ecdysozoa</taxon>
        <taxon>Arthropoda</taxon>
        <taxon>Crustacea</taxon>
        <taxon>Multicrustacea</taxon>
        <taxon>Malacostraca</taxon>
        <taxon>Eumalacostraca</taxon>
        <taxon>Eucarida</taxon>
        <taxon>Decapoda</taxon>
        <taxon>Pleocyemata</taxon>
        <taxon>Brachyura</taxon>
        <taxon>Eubrachyura</taxon>
        <taxon>Portunoidea</taxon>
        <taxon>Portunidae</taxon>
        <taxon>Portuninae</taxon>
        <taxon>Portunus</taxon>
    </lineage>
</organism>
<accession>A0A5B7JD51</accession>